<dbReference type="Proteomes" id="UP001292216">
    <property type="component" value="Unassembled WGS sequence"/>
</dbReference>
<evidence type="ECO:0000313" key="4">
    <source>
        <dbReference type="EMBL" id="MEA3571115.1"/>
    </source>
</evidence>
<dbReference type="InterPro" id="IPR003439">
    <property type="entry name" value="ABC_transporter-like_ATP-bd"/>
</dbReference>
<keyword evidence="5" id="KW-1185">Reference proteome</keyword>
<sequence length="71" mass="7432">MIPIDHLSPKYTRGGFALNDVTLTLNEGMVGLLGPNGAGKSSLMRILATLMPPTSGDRPIAVEAGDHFALI</sequence>
<dbReference type="EMBL" id="JAYERP010000001">
    <property type="protein sequence ID" value="MEA3571115.1"/>
    <property type="molecule type" value="Genomic_DNA"/>
</dbReference>
<comment type="similarity">
    <text evidence="1">Belongs to the ABC transporter superfamily.</text>
</comment>
<protein>
    <submittedName>
        <fullName evidence="4">ATP-binding cassette domain-containing protein</fullName>
    </submittedName>
</protein>
<evidence type="ECO:0000256" key="2">
    <source>
        <dbReference type="ARBA" id="ARBA00022448"/>
    </source>
</evidence>
<comment type="caution">
    <text evidence="4">The sequence shown here is derived from an EMBL/GenBank/DDBJ whole genome shotgun (WGS) entry which is preliminary data.</text>
</comment>
<proteinExistence type="inferred from homology"/>
<feature type="domain" description="ABC transporter" evidence="3">
    <location>
        <begin position="18"/>
        <end position="57"/>
    </location>
</feature>
<reference evidence="4 5" key="1">
    <citation type="submission" date="2023-12" db="EMBL/GenBank/DDBJ databases">
        <title>Whole genome sequencing of Paenibacillus phoenicis isolated from the Phoenix Mars Lander spacecraft assembly facility.</title>
        <authorList>
            <person name="Garcia A."/>
            <person name="Venkateswaran K."/>
        </authorList>
    </citation>
    <scope>NUCLEOTIDE SEQUENCE [LARGE SCALE GENOMIC DNA]</scope>
    <source>
        <strain evidence="4 5">3PO2SA</strain>
    </source>
</reference>
<gene>
    <name evidence="4" type="ORF">U9M73_14175</name>
</gene>
<accession>A0ABU5PMF4</accession>
<evidence type="ECO:0000313" key="5">
    <source>
        <dbReference type="Proteomes" id="UP001292216"/>
    </source>
</evidence>
<evidence type="ECO:0000256" key="1">
    <source>
        <dbReference type="ARBA" id="ARBA00005417"/>
    </source>
</evidence>
<organism evidence="4 5">
    <name type="scientific">Paenibacillus phoenicis</name>
    <dbReference type="NCBI Taxonomy" id="554117"/>
    <lineage>
        <taxon>Bacteria</taxon>
        <taxon>Bacillati</taxon>
        <taxon>Bacillota</taxon>
        <taxon>Bacilli</taxon>
        <taxon>Bacillales</taxon>
        <taxon>Paenibacillaceae</taxon>
        <taxon>Paenibacillus</taxon>
    </lineage>
</organism>
<name>A0ABU5PMF4_9BACL</name>
<dbReference type="Gene3D" id="3.40.50.300">
    <property type="entry name" value="P-loop containing nucleotide triphosphate hydrolases"/>
    <property type="match status" value="1"/>
</dbReference>
<dbReference type="SUPFAM" id="SSF52540">
    <property type="entry name" value="P-loop containing nucleoside triphosphate hydrolases"/>
    <property type="match status" value="1"/>
</dbReference>
<dbReference type="PANTHER" id="PTHR43335">
    <property type="entry name" value="ABC TRANSPORTER, ATP-BINDING PROTEIN"/>
    <property type="match status" value="1"/>
</dbReference>
<dbReference type="InterPro" id="IPR027417">
    <property type="entry name" value="P-loop_NTPase"/>
</dbReference>
<keyword evidence="2" id="KW-0813">Transport</keyword>
<evidence type="ECO:0000259" key="3">
    <source>
        <dbReference type="Pfam" id="PF00005"/>
    </source>
</evidence>
<keyword evidence="4" id="KW-0547">Nucleotide-binding</keyword>
<keyword evidence="4" id="KW-0067">ATP-binding</keyword>
<dbReference type="PANTHER" id="PTHR43335:SF2">
    <property type="entry name" value="ABC TRANSPORTER, ATP-BINDING PROTEIN"/>
    <property type="match status" value="1"/>
</dbReference>
<dbReference type="GO" id="GO:0005524">
    <property type="term" value="F:ATP binding"/>
    <property type="evidence" value="ECO:0007669"/>
    <property type="project" value="UniProtKB-KW"/>
</dbReference>
<dbReference type="Pfam" id="PF00005">
    <property type="entry name" value="ABC_tran"/>
    <property type="match status" value="1"/>
</dbReference>